<evidence type="ECO:0000313" key="1">
    <source>
        <dbReference type="EMBL" id="KAG7632349.1"/>
    </source>
</evidence>
<dbReference type="EMBL" id="JAEFBJ010000003">
    <property type="protein sequence ID" value="KAG7632349.1"/>
    <property type="molecule type" value="Genomic_DNA"/>
</dbReference>
<gene>
    <name evidence="1" type="ORF">ISN44_As03g024950</name>
</gene>
<protein>
    <submittedName>
        <fullName evidence="1">Uncharacterized protein</fullName>
    </submittedName>
</protein>
<accession>A0A8T2FA37</accession>
<proteinExistence type="predicted"/>
<reference evidence="1 2" key="1">
    <citation type="submission" date="2020-12" db="EMBL/GenBank/DDBJ databases">
        <title>Concerted genomic and epigenomic changes stabilize Arabidopsis allopolyploids.</title>
        <authorList>
            <person name="Chen Z."/>
        </authorList>
    </citation>
    <scope>NUCLEOTIDE SEQUENCE [LARGE SCALE GENOMIC DNA]</scope>
    <source>
        <strain evidence="1">As9502</strain>
        <tissue evidence="1">Leaf</tissue>
    </source>
</reference>
<evidence type="ECO:0000313" key="2">
    <source>
        <dbReference type="Proteomes" id="UP000694251"/>
    </source>
</evidence>
<sequence>MAGANVAATTLKGDTSLLAGGAIRGAINAFGKDKKLKTQLASSGKLYGKYAKAASKIENLVLGGENISLVVDPP</sequence>
<keyword evidence="2" id="KW-1185">Reference proteome</keyword>
<organism evidence="1 2">
    <name type="scientific">Arabidopsis suecica</name>
    <name type="common">Swedish thale-cress</name>
    <name type="synonym">Cardaminopsis suecica</name>
    <dbReference type="NCBI Taxonomy" id="45249"/>
    <lineage>
        <taxon>Eukaryota</taxon>
        <taxon>Viridiplantae</taxon>
        <taxon>Streptophyta</taxon>
        <taxon>Embryophyta</taxon>
        <taxon>Tracheophyta</taxon>
        <taxon>Spermatophyta</taxon>
        <taxon>Magnoliopsida</taxon>
        <taxon>eudicotyledons</taxon>
        <taxon>Gunneridae</taxon>
        <taxon>Pentapetalae</taxon>
        <taxon>rosids</taxon>
        <taxon>malvids</taxon>
        <taxon>Brassicales</taxon>
        <taxon>Brassicaceae</taxon>
        <taxon>Camelineae</taxon>
        <taxon>Arabidopsis</taxon>
    </lineage>
</organism>
<dbReference type="Proteomes" id="UP000694251">
    <property type="component" value="Chromosome 3"/>
</dbReference>
<dbReference type="AlphaFoldDB" id="A0A8T2FA37"/>
<comment type="caution">
    <text evidence="1">The sequence shown here is derived from an EMBL/GenBank/DDBJ whole genome shotgun (WGS) entry which is preliminary data.</text>
</comment>
<name>A0A8T2FA37_ARASU</name>